<organism evidence="1 2">
    <name type="scientific">Streptomyces olivochromogenes</name>
    <dbReference type="NCBI Taxonomy" id="1963"/>
    <lineage>
        <taxon>Bacteria</taxon>
        <taxon>Bacillati</taxon>
        <taxon>Actinomycetota</taxon>
        <taxon>Actinomycetes</taxon>
        <taxon>Kitasatosporales</taxon>
        <taxon>Streptomycetaceae</taxon>
        <taxon>Streptomyces</taxon>
    </lineage>
</organism>
<dbReference type="EMBL" id="BDQI01000054">
    <property type="protein sequence ID" value="GAX58488.1"/>
    <property type="molecule type" value="Genomic_DNA"/>
</dbReference>
<dbReference type="AlphaFoldDB" id="A0A250VW37"/>
<name>A0A250VW37_STROL</name>
<comment type="caution">
    <text evidence="1">The sequence shown here is derived from an EMBL/GenBank/DDBJ whole genome shotgun (WGS) entry which is preliminary data.</text>
</comment>
<reference evidence="2" key="1">
    <citation type="submission" date="2017-05" db="EMBL/GenBank/DDBJ databases">
        <title>Streptomyces olivochromogenes NBRC 3561 whole genome shotgun sequence.</title>
        <authorList>
            <person name="Dohra H."/>
            <person name="Kodani S."/>
        </authorList>
    </citation>
    <scope>NUCLEOTIDE SEQUENCE [LARGE SCALE GENOMIC DNA]</scope>
    <source>
        <strain evidence="2">NBRC 3561</strain>
    </source>
</reference>
<sequence>MPTMVVEIHVPLLPTLHLPQGAHPFPWIGEIEDFLADLEDQGDVEVFDDGEEHEDAYVFFVTGSGEEHLVAVASRVATLPGVPAGTFAVVSDDEAEEFGRGRRVTLPLPVRPAEGSTP</sequence>
<dbReference type="Proteomes" id="UP000217446">
    <property type="component" value="Unassembled WGS sequence"/>
</dbReference>
<accession>A0A250VW37</accession>
<evidence type="ECO:0000313" key="2">
    <source>
        <dbReference type="Proteomes" id="UP000217446"/>
    </source>
</evidence>
<proteinExistence type="predicted"/>
<protein>
    <submittedName>
        <fullName evidence="1">Uncharacterized protein</fullName>
    </submittedName>
</protein>
<gene>
    <name evidence="1" type="ORF">SO3561_10061</name>
</gene>
<evidence type="ECO:0000313" key="1">
    <source>
        <dbReference type="EMBL" id="GAX58488.1"/>
    </source>
</evidence>
<keyword evidence="2" id="KW-1185">Reference proteome</keyword>